<dbReference type="EMBL" id="JBEPME010000001">
    <property type="protein sequence ID" value="MET3656339.1"/>
    <property type="molecule type" value="Genomic_DNA"/>
</dbReference>
<organism evidence="1 2">
    <name type="scientific">Sporosarcina psychrophila</name>
    <name type="common">Bacillus psychrophilus</name>
    <dbReference type="NCBI Taxonomy" id="1476"/>
    <lineage>
        <taxon>Bacteria</taxon>
        <taxon>Bacillati</taxon>
        <taxon>Bacillota</taxon>
        <taxon>Bacilli</taxon>
        <taxon>Bacillales</taxon>
        <taxon>Caryophanaceae</taxon>
        <taxon>Sporosarcina</taxon>
    </lineage>
</organism>
<evidence type="ECO:0000313" key="1">
    <source>
        <dbReference type="EMBL" id="MET3656339.1"/>
    </source>
</evidence>
<proteinExistence type="predicted"/>
<dbReference type="Proteomes" id="UP001549104">
    <property type="component" value="Unassembled WGS sequence"/>
</dbReference>
<dbReference type="RefSeq" id="WP_340767554.1">
    <property type="nucleotide sequence ID" value="NZ_JBEPME010000001.1"/>
</dbReference>
<keyword evidence="2" id="KW-1185">Reference proteome</keyword>
<dbReference type="Gene3D" id="3.90.930.1">
    <property type="match status" value="1"/>
</dbReference>
<protein>
    <submittedName>
        <fullName evidence="1">Antitoxin component YwqK of YwqJK toxin-antitoxin module</fullName>
    </submittedName>
</protein>
<sequence length="145" mass="16793">MEIEILTKDYVLEKGVDFEEELWFSLPYGDIVIDAEKNGNPFTGLAYELHNNGNLAYYAYYKNGVNDGEMVEFYDNGNVESISNILKGASNGYQVSYFENGEKRLEGEYFIGIPIKYKKWDETGDLIEEKKNPDESDLKYMEKFN</sequence>
<name>A0ABV2K5I1_SPOPS</name>
<evidence type="ECO:0000313" key="2">
    <source>
        <dbReference type="Proteomes" id="UP001549104"/>
    </source>
</evidence>
<accession>A0ABV2K5I1</accession>
<gene>
    <name evidence="1" type="ORF">ABIC55_001423</name>
</gene>
<dbReference type="SUPFAM" id="SSF82185">
    <property type="entry name" value="Histone H3 K4-specific methyltransferase SET7/9 N-terminal domain"/>
    <property type="match status" value="1"/>
</dbReference>
<dbReference type="InterPro" id="IPR011652">
    <property type="entry name" value="MORN_2"/>
</dbReference>
<dbReference type="Pfam" id="PF07661">
    <property type="entry name" value="MORN_2"/>
    <property type="match status" value="2"/>
</dbReference>
<reference evidence="1 2" key="1">
    <citation type="submission" date="2024-06" db="EMBL/GenBank/DDBJ databases">
        <title>Sorghum-associated microbial communities from plants grown in Nebraska, USA.</title>
        <authorList>
            <person name="Schachtman D."/>
        </authorList>
    </citation>
    <scope>NUCLEOTIDE SEQUENCE [LARGE SCALE GENOMIC DNA]</scope>
    <source>
        <strain evidence="1 2">1288</strain>
    </source>
</reference>
<comment type="caution">
    <text evidence="1">The sequence shown here is derived from an EMBL/GenBank/DDBJ whole genome shotgun (WGS) entry which is preliminary data.</text>
</comment>